<protein>
    <submittedName>
        <fullName evidence="1">Uncharacterized protein</fullName>
    </submittedName>
</protein>
<gene>
    <name evidence="1" type="ORF">ANCDUO_25228</name>
</gene>
<dbReference type="EMBL" id="KN775837">
    <property type="protein sequence ID" value="KIH44744.1"/>
    <property type="molecule type" value="Genomic_DNA"/>
</dbReference>
<organism evidence="1 2">
    <name type="scientific">Ancylostoma duodenale</name>
    <dbReference type="NCBI Taxonomy" id="51022"/>
    <lineage>
        <taxon>Eukaryota</taxon>
        <taxon>Metazoa</taxon>
        <taxon>Ecdysozoa</taxon>
        <taxon>Nematoda</taxon>
        <taxon>Chromadorea</taxon>
        <taxon>Rhabditida</taxon>
        <taxon>Rhabditina</taxon>
        <taxon>Rhabditomorpha</taxon>
        <taxon>Strongyloidea</taxon>
        <taxon>Ancylostomatidae</taxon>
        <taxon>Ancylostomatinae</taxon>
        <taxon>Ancylostoma</taxon>
    </lineage>
</organism>
<dbReference type="GO" id="GO:0034087">
    <property type="term" value="P:establishment of mitotic sister chromatid cohesion"/>
    <property type="evidence" value="ECO:0007669"/>
    <property type="project" value="TreeGrafter"/>
</dbReference>
<dbReference type="GO" id="GO:1990414">
    <property type="term" value="P:replication-born double-strand break repair via sister chromatid exchange"/>
    <property type="evidence" value="ECO:0007669"/>
    <property type="project" value="TreeGrafter"/>
</dbReference>
<reference evidence="1 2" key="1">
    <citation type="submission" date="2013-12" db="EMBL/GenBank/DDBJ databases">
        <title>Draft genome of the parsitic nematode Ancylostoma duodenale.</title>
        <authorList>
            <person name="Mitreva M."/>
        </authorList>
    </citation>
    <scope>NUCLEOTIDE SEQUENCE [LARGE SCALE GENOMIC DNA]</scope>
    <source>
        <strain evidence="1 2">Zhejiang</strain>
    </source>
</reference>
<dbReference type="GO" id="GO:0010468">
    <property type="term" value="P:regulation of gene expression"/>
    <property type="evidence" value="ECO:0007669"/>
    <property type="project" value="InterPro"/>
</dbReference>
<dbReference type="AlphaFoldDB" id="A0A0C2FDE0"/>
<dbReference type="GO" id="GO:0061775">
    <property type="term" value="F:cohesin loader activity"/>
    <property type="evidence" value="ECO:0007669"/>
    <property type="project" value="InterPro"/>
</dbReference>
<sequence>MAEHDSRARLNVILDQIFDQVEDIDMLNMARNGRDEDMDDDDEGVSQELLIDRSVLDDLRNEVQKLLTWKKLTSEGEEDDQALKELVDERLIRGADAACTTLMIMTCHKMPKQVYIEDAIERSINLCRHYLKSIVFPASDPMYGPGKKQKGWKISFSMKR</sequence>
<proteinExistence type="predicted"/>
<evidence type="ECO:0000313" key="2">
    <source>
        <dbReference type="Proteomes" id="UP000054047"/>
    </source>
</evidence>
<dbReference type="GO" id="GO:0140588">
    <property type="term" value="P:chromatin looping"/>
    <property type="evidence" value="ECO:0007669"/>
    <property type="project" value="InterPro"/>
</dbReference>
<dbReference type="GO" id="GO:0090694">
    <property type="term" value="C:Scc2-Scc4 cohesin loading complex"/>
    <property type="evidence" value="ECO:0007669"/>
    <property type="project" value="TreeGrafter"/>
</dbReference>
<dbReference type="InterPro" id="IPR033031">
    <property type="entry name" value="Scc2/Nipped-B"/>
</dbReference>
<dbReference type="GO" id="GO:0071169">
    <property type="term" value="P:establishment of protein localization to chromatin"/>
    <property type="evidence" value="ECO:0007669"/>
    <property type="project" value="TreeGrafter"/>
</dbReference>
<dbReference type="Proteomes" id="UP000054047">
    <property type="component" value="Unassembled WGS sequence"/>
</dbReference>
<dbReference type="PANTHER" id="PTHR21704:SF18">
    <property type="entry name" value="NIPPED-B-LIKE PROTEIN"/>
    <property type="match status" value="1"/>
</dbReference>
<evidence type="ECO:0000313" key="1">
    <source>
        <dbReference type="EMBL" id="KIH44744.1"/>
    </source>
</evidence>
<dbReference type="PANTHER" id="PTHR21704">
    <property type="entry name" value="NIPPED-B-LIKE PROTEIN DELANGIN SCC2-RELATED"/>
    <property type="match status" value="1"/>
</dbReference>
<name>A0A0C2FDE0_9BILA</name>
<accession>A0A0C2FDE0</accession>
<dbReference type="OrthoDB" id="418242at2759"/>
<dbReference type="GO" id="GO:0003682">
    <property type="term" value="F:chromatin binding"/>
    <property type="evidence" value="ECO:0007669"/>
    <property type="project" value="TreeGrafter"/>
</dbReference>
<keyword evidence="2" id="KW-1185">Reference proteome</keyword>